<dbReference type="OrthoDB" id="6617942at2759"/>
<dbReference type="AlphaFoldDB" id="A0A4Y2IXF6"/>
<accession>A0A4Y2IXF6</accession>
<name>A0A4Y2IXF6_ARAVE</name>
<dbReference type="Proteomes" id="UP000499080">
    <property type="component" value="Unassembled WGS sequence"/>
</dbReference>
<reference evidence="1 2" key="1">
    <citation type="journal article" date="2019" name="Sci. Rep.">
        <title>Orb-weaving spider Araneus ventricosus genome elucidates the spidroin gene catalogue.</title>
        <authorList>
            <person name="Kono N."/>
            <person name="Nakamura H."/>
            <person name="Ohtoshi R."/>
            <person name="Moran D.A.P."/>
            <person name="Shinohara A."/>
            <person name="Yoshida Y."/>
            <person name="Fujiwara M."/>
            <person name="Mori M."/>
            <person name="Tomita M."/>
            <person name="Arakawa K."/>
        </authorList>
    </citation>
    <scope>NUCLEOTIDE SEQUENCE [LARGE SCALE GENOMIC DNA]</scope>
</reference>
<proteinExistence type="predicted"/>
<evidence type="ECO:0000313" key="1">
    <source>
        <dbReference type="EMBL" id="GBM82284.1"/>
    </source>
</evidence>
<comment type="caution">
    <text evidence="1">The sequence shown here is derived from an EMBL/GenBank/DDBJ whole genome shotgun (WGS) entry which is preliminary data.</text>
</comment>
<feature type="non-terminal residue" evidence="1">
    <location>
        <position position="1"/>
    </location>
</feature>
<evidence type="ECO:0000313" key="2">
    <source>
        <dbReference type="Proteomes" id="UP000499080"/>
    </source>
</evidence>
<sequence length="90" mass="9950">GETAAPISFSGPLATRLSKCEKLPVVNLQSNECKVLEIERKILSEDQEYLLGISYAMKSGSSPEDLTVREPGPVSLSRWLKRRTELSVCI</sequence>
<keyword evidence="2" id="KW-1185">Reference proteome</keyword>
<dbReference type="EMBL" id="BGPR01264904">
    <property type="protein sequence ID" value="GBM82284.1"/>
    <property type="molecule type" value="Genomic_DNA"/>
</dbReference>
<gene>
    <name evidence="1" type="ORF">AVEN_56836_1</name>
</gene>
<protein>
    <submittedName>
        <fullName evidence="1">Uncharacterized protein</fullName>
    </submittedName>
</protein>
<organism evidence="1 2">
    <name type="scientific">Araneus ventricosus</name>
    <name type="common">Orbweaver spider</name>
    <name type="synonym">Epeira ventricosa</name>
    <dbReference type="NCBI Taxonomy" id="182803"/>
    <lineage>
        <taxon>Eukaryota</taxon>
        <taxon>Metazoa</taxon>
        <taxon>Ecdysozoa</taxon>
        <taxon>Arthropoda</taxon>
        <taxon>Chelicerata</taxon>
        <taxon>Arachnida</taxon>
        <taxon>Araneae</taxon>
        <taxon>Araneomorphae</taxon>
        <taxon>Entelegynae</taxon>
        <taxon>Araneoidea</taxon>
        <taxon>Araneidae</taxon>
        <taxon>Araneus</taxon>
    </lineage>
</organism>